<dbReference type="Pfam" id="PF01734">
    <property type="entry name" value="Patatin"/>
    <property type="match status" value="1"/>
</dbReference>
<accession>A0ABT7WDA0</accession>
<dbReference type="InterPro" id="IPR016035">
    <property type="entry name" value="Acyl_Trfase/lysoPLipase"/>
</dbReference>
<dbReference type="PANTHER" id="PTHR14226:SF76">
    <property type="entry name" value="NTE FAMILY PROTEIN RSSA"/>
    <property type="match status" value="1"/>
</dbReference>
<dbReference type="PROSITE" id="PS51635">
    <property type="entry name" value="PNPLA"/>
    <property type="match status" value="1"/>
</dbReference>
<dbReference type="InterPro" id="IPR002641">
    <property type="entry name" value="PNPLA_dom"/>
</dbReference>
<dbReference type="Pfam" id="PF19143">
    <property type="entry name" value="Omp85_2"/>
    <property type="match status" value="1"/>
</dbReference>
<sequence length="770" mass="85517">MPWHRFLSLLLLCCLVPLSSVSQDKKPKVALVLSGGGAKGIAHIPLLQALDSLGIVPDLVVGNSMGSMVGGLYAMGYSGDSIAKIASSTDWDNLMGGGISLNDVTVEEESEFNRYMISLSLENRKFRLGNSLINDQNLRTFISYLTYPAHKVNDFDDLSIPFRAMATDIVNGKEVILESGSLSFAMRASISIPGIFSAVPYNETLLVDGGVLNNFPVDVAKNLGADIIIGSDVGGNMLPKEKLESLSALMFQAGMLNSNLKNPESRALCDILIDHYPNLTYSTSDFAKSRTMMEEGKIAVSENSNALVALAERLKGFDQRTHQIPDVADKITLDKIVFKGISKGNRTLVRERANLKPHTPYSVQDLKSGIDRAMGTARFTHINYGLQDTDDSLVFEVRGFERSKHQFKGSLHFDTDNSVGLVLNYTGFNVLGTSSRSLATIDLAERPKIRLQHQASFGSQKAWWWRAEFMGQQQKEKVFVLGEYVDDINYRNGIFDNQLNLNLNSLINYIGFGLKYEYTGLKPTIDPNVNDNFFQFERYRFDNFEIYGQYRHNSMNKVFFATQGTSIQGYLGRSLYSKVDIDYSLDSAQPVKGQTNGFTKLGLDYEVRIPVSQETTLIVGAASHFFFEDPLNDGDISSLEFGLGAKYILGGNIENPRYDTRPFPGLNQKEVIANQYVKLALGTQINLLRKVFLTPHVDLASVGFGTFDDFTRDFYNPKGEWQNGLETSLLFSAGSTISYASLLGPINFDLSWVNGTNNLRFFVGVGYNFN</sequence>
<feature type="active site" description="Nucleophile" evidence="4">
    <location>
        <position position="64"/>
    </location>
</feature>
<feature type="active site" description="Proton acceptor" evidence="4">
    <location>
        <position position="208"/>
    </location>
</feature>
<keyword evidence="1 4" id="KW-0378">Hydrolase</keyword>
<evidence type="ECO:0000259" key="6">
    <source>
        <dbReference type="PROSITE" id="PS51635"/>
    </source>
</evidence>
<keyword evidence="3 4" id="KW-0443">Lipid metabolism</keyword>
<feature type="short sequence motif" description="GXSXG" evidence="4">
    <location>
        <begin position="62"/>
        <end position="66"/>
    </location>
</feature>
<organism evidence="7 8">
    <name type="scientific">Robiginitalea aurantiaca</name>
    <dbReference type="NCBI Taxonomy" id="3056915"/>
    <lineage>
        <taxon>Bacteria</taxon>
        <taxon>Pseudomonadati</taxon>
        <taxon>Bacteroidota</taxon>
        <taxon>Flavobacteriia</taxon>
        <taxon>Flavobacteriales</taxon>
        <taxon>Flavobacteriaceae</taxon>
        <taxon>Robiginitalea</taxon>
    </lineage>
</organism>
<feature type="signal peptide" evidence="5">
    <location>
        <begin position="1"/>
        <end position="22"/>
    </location>
</feature>
<feature type="short sequence motif" description="GXGXXG" evidence="4">
    <location>
        <begin position="35"/>
        <end position="40"/>
    </location>
</feature>
<gene>
    <name evidence="7" type="ORF">QU605_05435</name>
</gene>
<dbReference type="PANTHER" id="PTHR14226">
    <property type="entry name" value="NEUROPATHY TARGET ESTERASE/SWISS CHEESE D.MELANOGASTER"/>
    <property type="match status" value="1"/>
</dbReference>
<keyword evidence="2 4" id="KW-0442">Lipid degradation</keyword>
<dbReference type="SUPFAM" id="SSF52151">
    <property type="entry name" value="FabD/lysophospholipase-like"/>
    <property type="match status" value="1"/>
</dbReference>
<dbReference type="InterPro" id="IPR050301">
    <property type="entry name" value="NTE"/>
</dbReference>
<keyword evidence="8" id="KW-1185">Reference proteome</keyword>
<feature type="domain" description="PNPLA" evidence="6">
    <location>
        <begin position="31"/>
        <end position="221"/>
    </location>
</feature>
<evidence type="ECO:0000256" key="5">
    <source>
        <dbReference type="SAM" id="SignalP"/>
    </source>
</evidence>
<evidence type="ECO:0000256" key="1">
    <source>
        <dbReference type="ARBA" id="ARBA00022801"/>
    </source>
</evidence>
<dbReference type="Proteomes" id="UP001174839">
    <property type="component" value="Unassembled WGS sequence"/>
</dbReference>
<keyword evidence="5" id="KW-0732">Signal</keyword>
<evidence type="ECO:0000256" key="4">
    <source>
        <dbReference type="PROSITE-ProRule" id="PRU01161"/>
    </source>
</evidence>
<dbReference type="InterPro" id="IPR043864">
    <property type="entry name" value="Omp85-like_dom"/>
</dbReference>
<feature type="chain" id="PRO_5046902769" evidence="5">
    <location>
        <begin position="23"/>
        <end position="770"/>
    </location>
</feature>
<dbReference type="CDD" id="cd07205">
    <property type="entry name" value="Pat_PNPLA6_PNPLA7_NTE1_like"/>
    <property type="match status" value="1"/>
</dbReference>
<evidence type="ECO:0000313" key="8">
    <source>
        <dbReference type="Proteomes" id="UP001174839"/>
    </source>
</evidence>
<evidence type="ECO:0000256" key="3">
    <source>
        <dbReference type="ARBA" id="ARBA00023098"/>
    </source>
</evidence>
<dbReference type="EMBL" id="JAUDUY010000002">
    <property type="protein sequence ID" value="MDM9630901.1"/>
    <property type="molecule type" value="Genomic_DNA"/>
</dbReference>
<dbReference type="Gene3D" id="3.40.1090.10">
    <property type="entry name" value="Cytosolic phospholipase A2 catalytic domain"/>
    <property type="match status" value="1"/>
</dbReference>
<protein>
    <submittedName>
        <fullName evidence="7">Patatin-like phospholipase family protein</fullName>
    </submittedName>
</protein>
<comment type="caution">
    <text evidence="7">The sequence shown here is derived from an EMBL/GenBank/DDBJ whole genome shotgun (WGS) entry which is preliminary data.</text>
</comment>
<proteinExistence type="predicted"/>
<reference evidence="7" key="1">
    <citation type="submission" date="2023-06" db="EMBL/GenBank/DDBJ databases">
        <title>Robiginitalea aurantiacus sp. nov. and Algoriphagus sediminis sp. nov., isolated from coastal sediment.</title>
        <authorList>
            <person name="Zhou Z.Y."/>
            <person name="An J."/>
            <person name="Jia Y.W."/>
            <person name="Du Z.J."/>
        </authorList>
    </citation>
    <scope>NUCLEOTIDE SEQUENCE</scope>
    <source>
        <strain evidence="7">M39</strain>
    </source>
</reference>
<evidence type="ECO:0000313" key="7">
    <source>
        <dbReference type="EMBL" id="MDM9630901.1"/>
    </source>
</evidence>
<evidence type="ECO:0000256" key="2">
    <source>
        <dbReference type="ARBA" id="ARBA00022963"/>
    </source>
</evidence>
<name>A0ABT7WDA0_9FLAO</name>
<feature type="short sequence motif" description="DGA/G" evidence="4">
    <location>
        <begin position="208"/>
        <end position="210"/>
    </location>
</feature>